<dbReference type="InterPro" id="IPR045865">
    <property type="entry name" value="ACT-like_dom_sf"/>
</dbReference>
<evidence type="ECO:0000256" key="10">
    <source>
        <dbReference type="RuleBase" id="RU004249"/>
    </source>
</evidence>
<comment type="pathway">
    <text evidence="10">Amino-acid biosynthesis; L-threonine biosynthesis; L-threonine from L-aspartate: step 1/5.</text>
</comment>
<dbReference type="GO" id="GO:0009090">
    <property type="term" value="P:homoserine biosynthetic process"/>
    <property type="evidence" value="ECO:0007669"/>
    <property type="project" value="TreeGrafter"/>
</dbReference>
<feature type="domain" description="Aspartate/glutamate/uridylate kinase" evidence="11">
    <location>
        <begin position="2"/>
        <end position="270"/>
    </location>
</feature>
<comment type="similarity">
    <text evidence="2 9">Belongs to the aspartokinase family.</text>
</comment>
<evidence type="ECO:0000259" key="11">
    <source>
        <dbReference type="Pfam" id="PF00696"/>
    </source>
</evidence>
<dbReference type="NCBIfam" id="TIGR00657">
    <property type="entry name" value="asp_kinases"/>
    <property type="match status" value="1"/>
</dbReference>
<dbReference type="AlphaFoldDB" id="A0A9D7T0A1"/>
<dbReference type="Proteomes" id="UP000808337">
    <property type="component" value="Unassembled WGS sequence"/>
</dbReference>
<name>A0A9D7T0A1_9BACT</name>
<dbReference type="PANTHER" id="PTHR21499">
    <property type="entry name" value="ASPARTATE KINASE"/>
    <property type="match status" value="1"/>
</dbReference>
<comment type="catalytic activity">
    <reaction evidence="7 9">
        <text>L-aspartate + ATP = 4-phospho-L-aspartate + ADP</text>
        <dbReference type="Rhea" id="RHEA:23776"/>
        <dbReference type="ChEBI" id="CHEBI:29991"/>
        <dbReference type="ChEBI" id="CHEBI:30616"/>
        <dbReference type="ChEBI" id="CHEBI:57535"/>
        <dbReference type="ChEBI" id="CHEBI:456216"/>
        <dbReference type="EC" id="2.7.2.4"/>
    </reaction>
</comment>
<dbReference type="GO" id="GO:0005829">
    <property type="term" value="C:cytosol"/>
    <property type="evidence" value="ECO:0007669"/>
    <property type="project" value="TreeGrafter"/>
</dbReference>
<dbReference type="Pfam" id="PF22468">
    <property type="entry name" value="ACT_9"/>
    <property type="match status" value="1"/>
</dbReference>
<comment type="pathway">
    <text evidence="10">Amino-acid biosynthesis; L-methionine biosynthesis via de novo pathway; L-homoserine from L-aspartate: step 1/3.</text>
</comment>
<dbReference type="PIRSF" id="PIRSF000726">
    <property type="entry name" value="Asp_kin"/>
    <property type="match status" value="1"/>
</dbReference>
<evidence type="ECO:0000256" key="3">
    <source>
        <dbReference type="ARBA" id="ARBA00022679"/>
    </source>
</evidence>
<evidence type="ECO:0000313" key="14">
    <source>
        <dbReference type="Proteomes" id="UP000808337"/>
    </source>
</evidence>
<keyword evidence="6 8" id="KW-0067">ATP-binding</keyword>
<dbReference type="Gene3D" id="1.20.120.1320">
    <property type="entry name" value="Aspartokinase, catalytic domain"/>
    <property type="match status" value="1"/>
</dbReference>
<organism evidence="13 14">
    <name type="scientific">Candidatus Opimibacter skivensis</name>
    <dbReference type="NCBI Taxonomy" id="2982028"/>
    <lineage>
        <taxon>Bacteria</taxon>
        <taxon>Pseudomonadati</taxon>
        <taxon>Bacteroidota</taxon>
        <taxon>Saprospiria</taxon>
        <taxon>Saprospirales</taxon>
        <taxon>Saprospiraceae</taxon>
        <taxon>Candidatus Opimibacter</taxon>
    </lineage>
</organism>
<accession>A0A9D7T0A1</accession>
<dbReference type="InterPro" id="IPR042199">
    <property type="entry name" value="AsparK_Bifunc_asparK/hSer_DH"/>
</dbReference>
<dbReference type="InterPro" id="IPR001341">
    <property type="entry name" value="Asp_kinase"/>
</dbReference>
<dbReference type="Pfam" id="PF00696">
    <property type="entry name" value="AA_kinase"/>
    <property type="match status" value="1"/>
</dbReference>
<dbReference type="Gene3D" id="3.30.70.260">
    <property type="match status" value="2"/>
</dbReference>
<keyword evidence="3 9" id="KW-0808">Transferase</keyword>
<feature type="binding site" evidence="8">
    <location>
        <position position="224"/>
    </location>
    <ligand>
        <name>ATP</name>
        <dbReference type="ChEBI" id="CHEBI:30616"/>
    </ligand>
</feature>
<dbReference type="GO" id="GO:0009089">
    <property type="term" value="P:lysine biosynthetic process via diaminopimelate"/>
    <property type="evidence" value="ECO:0007669"/>
    <property type="project" value="InterPro"/>
</dbReference>
<evidence type="ECO:0000256" key="9">
    <source>
        <dbReference type="RuleBase" id="RU003448"/>
    </source>
</evidence>
<feature type="binding site" evidence="8">
    <location>
        <begin position="213"/>
        <end position="214"/>
    </location>
    <ligand>
        <name>ATP</name>
        <dbReference type="ChEBI" id="CHEBI:30616"/>
    </ligand>
</feature>
<feature type="binding site" evidence="8">
    <location>
        <begin position="5"/>
        <end position="8"/>
    </location>
    <ligand>
        <name>ATP</name>
        <dbReference type="ChEBI" id="CHEBI:30616"/>
    </ligand>
</feature>
<dbReference type="PANTHER" id="PTHR21499:SF59">
    <property type="entry name" value="ASPARTOKINASE"/>
    <property type="match status" value="1"/>
</dbReference>
<comment type="pathway">
    <text evidence="1 10">Amino-acid biosynthesis; L-lysine biosynthesis via DAP pathway; (S)-tetrahydrodipicolinate from L-aspartate: step 1/4.</text>
</comment>
<evidence type="ECO:0000256" key="1">
    <source>
        <dbReference type="ARBA" id="ARBA00004766"/>
    </source>
</evidence>
<evidence type="ECO:0000256" key="6">
    <source>
        <dbReference type="ARBA" id="ARBA00022840"/>
    </source>
</evidence>
<evidence type="ECO:0000259" key="12">
    <source>
        <dbReference type="Pfam" id="PF22468"/>
    </source>
</evidence>
<feature type="binding site" evidence="8">
    <location>
        <position position="42"/>
    </location>
    <ligand>
        <name>substrate</name>
    </ligand>
</feature>
<feature type="domain" description="Aspartokinase ACT" evidence="12">
    <location>
        <begin position="374"/>
        <end position="430"/>
    </location>
</feature>
<dbReference type="InterPro" id="IPR036393">
    <property type="entry name" value="AceGlu_kinase-like_sf"/>
</dbReference>
<feature type="binding site" evidence="8">
    <location>
        <position position="115"/>
    </location>
    <ligand>
        <name>substrate</name>
    </ligand>
</feature>
<dbReference type="SUPFAM" id="SSF53633">
    <property type="entry name" value="Carbamate kinase-like"/>
    <property type="match status" value="1"/>
</dbReference>
<evidence type="ECO:0000256" key="5">
    <source>
        <dbReference type="ARBA" id="ARBA00022777"/>
    </source>
</evidence>
<protein>
    <recommendedName>
        <fullName evidence="9">Aspartokinase</fullName>
        <ecNumber evidence="9">2.7.2.4</ecNumber>
    </recommendedName>
</protein>
<keyword evidence="10" id="KW-0028">Amino-acid biosynthesis</keyword>
<sequence>MIIYKFGGTSLGTAERMKSVADLVVRDDLQKIIVLSAVSGTTDMLIKIARSTGKQGEEIISQMEKQYAEYIQALFSKEENLLEAKNFLEAIFDGLRTGITKALPRDERLFVAYGEMISSSFFINLLLERGIDAAFLSALDFMIATDGEPNMPAIKYFIRESLDKVGEKNIYVTQGYICKNEKNEIDNLRRGGSDYSATIIGAALNADEIQIWTDIDGVHNNDPRIVRKTSRIDELSYAEAAELAYFGAKILHPLCVRPAREAKVPIRLLNTLNPSAEGTIIQSENQKEAAGVKAVAAKDGIIAINIRSSYMLMAYGFLKKIFEVFEHFKTSVDMVTTAEVAVSLTIDDDSNLDQIVTELEKYCTITIDRNQTIICVVGAFRKDDAGIAVQVLEPLKDIPIRMISSGGSESNISVLIDSKYKQQALEALNRDLFGH</sequence>
<dbReference type="EC" id="2.7.2.4" evidence="9"/>
<evidence type="ECO:0000256" key="8">
    <source>
        <dbReference type="PIRSR" id="PIRSR000726-1"/>
    </source>
</evidence>
<reference evidence="13 14" key="1">
    <citation type="submission" date="2020-10" db="EMBL/GenBank/DDBJ databases">
        <title>Connecting structure to function with the recovery of over 1000 high-quality activated sludge metagenome-assembled genomes encoding full-length rRNA genes using long-read sequencing.</title>
        <authorList>
            <person name="Singleton C.M."/>
            <person name="Petriglieri F."/>
            <person name="Kristensen J.M."/>
            <person name="Kirkegaard R.H."/>
            <person name="Michaelsen T.Y."/>
            <person name="Andersen M.H."/>
            <person name="Karst S.M."/>
            <person name="Dueholm M.S."/>
            <person name="Nielsen P.H."/>
            <person name="Albertsen M."/>
        </authorList>
    </citation>
    <scope>NUCLEOTIDE SEQUENCE [LARGE SCALE GENOMIC DNA]</scope>
    <source>
        <strain evidence="13">Ribe_18-Q3-R11-54_MAXAC.273</strain>
    </source>
</reference>
<evidence type="ECO:0000256" key="2">
    <source>
        <dbReference type="ARBA" id="ARBA00010122"/>
    </source>
</evidence>
<dbReference type="InterPro" id="IPR054352">
    <property type="entry name" value="ACT_Aspartokinase"/>
</dbReference>
<dbReference type="SUPFAM" id="SSF55021">
    <property type="entry name" value="ACT-like"/>
    <property type="match status" value="2"/>
</dbReference>
<comment type="caution">
    <text evidence="13">The sequence shown here is derived from an EMBL/GenBank/DDBJ whole genome shotgun (WGS) entry which is preliminary data.</text>
</comment>
<dbReference type="Gene3D" id="3.40.1160.10">
    <property type="entry name" value="Acetylglutamate kinase-like"/>
    <property type="match status" value="1"/>
</dbReference>
<gene>
    <name evidence="13" type="ORF">IPP15_16895</name>
</gene>
<dbReference type="GO" id="GO:0004072">
    <property type="term" value="F:aspartate kinase activity"/>
    <property type="evidence" value="ECO:0007669"/>
    <property type="project" value="UniProtKB-EC"/>
</dbReference>
<dbReference type="InterPro" id="IPR001048">
    <property type="entry name" value="Asp/Glu/Uridylate_kinase"/>
</dbReference>
<proteinExistence type="inferred from homology"/>
<dbReference type="InterPro" id="IPR018042">
    <property type="entry name" value="Aspartate_kinase_CS"/>
</dbReference>
<evidence type="ECO:0000256" key="4">
    <source>
        <dbReference type="ARBA" id="ARBA00022741"/>
    </source>
</evidence>
<keyword evidence="5 9" id="KW-0418">Kinase</keyword>
<dbReference type="PROSITE" id="PS00324">
    <property type="entry name" value="ASPARTOKINASE"/>
    <property type="match status" value="1"/>
</dbReference>
<dbReference type="EMBL" id="JADKGY010000029">
    <property type="protein sequence ID" value="MBK9984019.1"/>
    <property type="molecule type" value="Genomic_DNA"/>
</dbReference>
<dbReference type="GO" id="GO:0005524">
    <property type="term" value="F:ATP binding"/>
    <property type="evidence" value="ECO:0007669"/>
    <property type="project" value="UniProtKB-KW"/>
</dbReference>
<keyword evidence="4 8" id="KW-0547">Nucleotide-binding</keyword>
<evidence type="ECO:0000313" key="13">
    <source>
        <dbReference type="EMBL" id="MBK9984019.1"/>
    </source>
</evidence>
<evidence type="ECO:0000256" key="7">
    <source>
        <dbReference type="ARBA" id="ARBA00047872"/>
    </source>
</evidence>
<dbReference type="InterPro" id="IPR005260">
    <property type="entry name" value="Asp_kin_monofn"/>
</dbReference>